<feature type="signal peptide" evidence="1">
    <location>
        <begin position="1"/>
        <end position="24"/>
    </location>
</feature>
<feature type="chain" id="PRO_5012345535" description="Dynactin arp1 p25 subunit" evidence="1">
    <location>
        <begin position="25"/>
        <end position="260"/>
    </location>
</feature>
<protein>
    <recommendedName>
        <fullName evidence="4">Dynactin arp1 p25 subunit</fullName>
    </recommendedName>
</protein>
<keyword evidence="1" id="KW-0732">Signal</keyword>
<gene>
    <name evidence="2" type="ORF">BK809_0006057</name>
</gene>
<dbReference type="Proteomes" id="UP000190776">
    <property type="component" value="Unassembled WGS sequence"/>
</dbReference>
<dbReference type="STRING" id="420778.A0A1S8BQ81"/>
<evidence type="ECO:0000313" key="2">
    <source>
        <dbReference type="EMBL" id="OMP89333.1"/>
    </source>
</evidence>
<evidence type="ECO:0008006" key="4">
    <source>
        <dbReference type="Google" id="ProtNLM"/>
    </source>
</evidence>
<dbReference type="EMBL" id="MSZU01000074">
    <property type="protein sequence ID" value="OMP89333.1"/>
    <property type="molecule type" value="Genomic_DNA"/>
</dbReference>
<accession>A0A1S8BQ81</accession>
<evidence type="ECO:0000256" key="1">
    <source>
        <dbReference type="SAM" id="SignalP"/>
    </source>
</evidence>
<dbReference type="AlphaFoldDB" id="A0A1S8BQ81"/>
<reference evidence="2 3" key="1">
    <citation type="submission" date="2017-01" db="EMBL/GenBank/DDBJ databases">
        <title>Draft genome sequence of Diplodia seriata F98.1, a fungal species involved in grapevine trunk diseases.</title>
        <authorList>
            <person name="Robert-Siegwald G."/>
            <person name="Vallet J."/>
            <person name="Abou-Mansour E."/>
            <person name="Xu J."/>
            <person name="Rey P."/>
            <person name="Bertsch C."/>
            <person name="Rego C."/>
            <person name="Larignon P."/>
            <person name="Fontaine F."/>
            <person name="Lebrun M.-H."/>
        </authorList>
    </citation>
    <scope>NUCLEOTIDE SEQUENCE [LARGE SCALE GENOMIC DNA]</scope>
    <source>
        <strain evidence="2 3">F98.1</strain>
    </source>
</reference>
<dbReference type="OrthoDB" id="4160690at2759"/>
<evidence type="ECO:0000313" key="3">
    <source>
        <dbReference type="Proteomes" id="UP000190776"/>
    </source>
</evidence>
<comment type="caution">
    <text evidence="2">The sequence shown here is derived from an EMBL/GenBank/DDBJ whole genome shotgun (WGS) entry which is preliminary data.</text>
</comment>
<name>A0A1S8BQ81_9PEZI</name>
<sequence>MLATKQYLLPLLLGALAINAAASALTFDPDWPPGAPLPLLLLKRQDDDMSEAQYNCHDNCGQAILAARASTGTAGPCTDATFLHDYAACLQCAGPANQDIWRYYAGALTAVAAACSGLSTVPATAVEPAVSAAVTATSAAATATATATAGGASASASGASASASSAGGSAAATTSATSTAAAAPSSAVGGSRPWLGVASRLPLWLTSFLELRRGCFFGECGWCGERREVWLRVDAWASFCAGVLCSRVLRVGGRGVWLDV</sequence>
<organism evidence="2 3">
    <name type="scientific">Diplodia seriata</name>
    <dbReference type="NCBI Taxonomy" id="420778"/>
    <lineage>
        <taxon>Eukaryota</taxon>
        <taxon>Fungi</taxon>
        <taxon>Dikarya</taxon>
        <taxon>Ascomycota</taxon>
        <taxon>Pezizomycotina</taxon>
        <taxon>Dothideomycetes</taxon>
        <taxon>Dothideomycetes incertae sedis</taxon>
        <taxon>Botryosphaeriales</taxon>
        <taxon>Botryosphaeriaceae</taxon>
        <taxon>Diplodia</taxon>
    </lineage>
</organism>
<proteinExistence type="predicted"/>